<dbReference type="OrthoDB" id="1491902at2"/>
<dbReference type="CDD" id="cd06171">
    <property type="entry name" value="Sigma70_r4"/>
    <property type="match status" value="1"/>
</dbReference>
<dbReference type="SUPFAM" id="SSF88659">
    <property type="entry name" value="Sigma3 and sigma4 domains of RNA polymerase sigma factors"/>
    <property type="match status" value="1"/>
</dbReference>
<dbReference type="GO" id="GO:0003677">
    <property type="term" value="F:DNA binding"/>
    <property type="evidence" value="ECO:0007669"/>
    <property type="project" value="InterPro"/>
</dbReference>
<gene>
    <name evidence="7" type="ORF">JN11_02527</name>
</gene>
<keyword evidence="4" id="KW-0804">Transcription</keyword>
<sequence length="196" mass="22438">MNLTKKQAEKLVNGCINNERTAQEALYKLCHADMLRVCYNYLPDKELAKEAFNNGFLKVFQSIKSFDAEKGELGGWIRKIMIYTAIDLCRSEMKFNKALLFTEKDEDEFFISPSVLEKLFFEDILQSIRTLPLATQTVFNLSVIDGFSHKEIGEQLNISEGTSRWHLSEAKKQLRTLLETSGKSTDQLPERSGKAK</sequence>
<feature type="domain" description="RNA polymerase sigma factor 70 region 4 type 2" evidence="6">
    <location>
        <begin position="122"/>
        <end position="174"/>
    </location>
</feature>
<feature type="domain" description="RNA polymerase sigma-70 region 2" evidence="5">
    <location>
        <begin position="26"/>
        <end position="92"/>
    </location>
</feature>
<dbReference type="Gene3D" id="1.10.10.10">
    <property type="entry name" value="Winged helix-like DNA-binding domain superfamily/Winged helix DNA-binding domain"/>
    <property type="match status" value="1"/>
</dbReference>
<name>A0A562U046_9SPHI</name>
<dbReference type="InterPro" id="IPR039425">
    <property type="entry name" value="RNA_pol_sigma-70-like"/>
</dbReference>
<comment type="similarity">
    <text evidence="1">Belongs to the sigma-70 factor family. ECF subfamily.</text>
</comment>
<organism evidence="7 8">
    <name type="scientific">Mucilaginibacter frigoritolerans</name>
    <dbReference type="NCBI Taxonomy" id="652788"/>
    <lineage>
        <taxon>Bacteria</taxon>
        <taxon>Pseudomonadati</taxon>
        <taxon>Bacteroidota</taxon>
        <taxon>Sphingobacteriia</taxon>
        <taxon>Sphingobacteriales</taxon>
        <taxon>Sphingobacteriaceae</taxon>
        <taxon>Mucilaginibacter</taxon>
    </lineage>
</organism>
<evidence type="ECO:0000313" key="8">
    <source>
        <dbReference type="Proteomes" id="UP000317010"/>
    </source>
</evidence>
<evidence type="ECO:0000313" key="7">
    <source>
        <dbReference type="EMBL" id="TWI99211.1"/>
    </source>
</evidence>
<evidence type="ECO:0000259" key="5">
    <source>
        <dbReference type="Pfam" id="PF04542"/>
    </source>
</evidence>
<dbReference type="SUPFAM" id="SSF88946">
    <property type="entry name" value="Sigma2 domain of RNA polymerase sigma factors"/>
    <property type="match status" value="1"/>
</dbReference>
<evidence type="ECO:0000259" key="6">
    <source>
        <dbReference type="Pfam" id="PF08281"/>
    </source>
</evidence>
<dbReference type="AlphaFoldDB" id="A0A562U046"/>
<keyword evidence="2" id="KW-0805">Transcription regulation</keyword>
<protein>
    <submittedName>
        <fullName evidence="7">RNA polymerase sigma-70 factor (ECF subfamily)</fullName>
    </submittedName>
</protein>
<comment type="caution">
    <text evidence="7">The sequence shown here is derived from an EMBL/GenBank/DDBJ whole genome shotgun (WGS) entry which is preliminary data.</text>
</comment>
<dbReference type="Pfam" id="PF08281">
    <property type="entry name" value="Sigma70_r4_2"/>
    <property type="match status" value="1"/>
</dbReference>
<evidence type="ECO:0000256" key="3">
    <source>
        <dbReference type="ARBA" id="ARBA00023082"/>
    </source>
</evidence>
<reference evidence="7 8" key="1">
    <citation type="submission" date="2019-07" db="EMBL/GenBank/DDBJ databases">
        <title>Genomic Encyclopedia of Archaeal and Bacterial Type Strains, Phase II (KMG-II): from individual species to whole genera.</title>
        <authorList>
            <person name="Goeker M."/>
        </authorList>
    </citation>
    <scope>NUCLEOTIDE SEQUENCE [LARGE SCALE GENOMIC DNA]</scope>
    <source>
        <strain evidence="7 8">ATCC BAA-1854</strain>
    </source>
</reference>
<evidence type="ECO:0000256" key="1">
    <source>
        <dbReference type="ARBA" id="ARBA00010641"/>
    </source>
</evidence>
<dbReference type="PANTHER" id="PTHR43133:SF46">
    <property type="entry name" value="RNA POLYMERASE SIGMA-70 FACTOR ECF SUBFAMILY"/>
    <property type="match status" value="1"/>
</dbReference>
<evidence type="ECO:0000256" key="4">
    <source>
        <dbReference type="ARBA" id="ARBA00023163"/>
    </source>
</evidence>
<dbReference type="Pfam" id="PF04542">
    <property type="entry name" value="Sigma70_r2"/>
    <property type="match status" value="1"/>
</dbReference>
<dbReference type="NCBIfam" id="TIGR02937">
    <property type="entry name" value="sigma70-ECF"/>
    <property type="match status" value="1"/>
</dbReference>
<dbReference type="Gene3D" id="1.10.1740.10">
    <property type="match status" value="1"/>
</dbReference>
<dbReference type="GO" id="GO:0016987">
    <property type="term" value="F:sigma factor activity"/>
    <property type="evidence" value="ECO:0007669"/>
    <property type="project" value="UniProtKB-KW"/>
</dbReference>
<keyword evidence="8" id="KW-1185">Reference proteome</keyword>
<dbReference type="GO" id="GO:0006352">
    <property type="term" value="P:DNA-templated transcription initiation"/>
    <property type="evidence" value="ECO:0007669"/>
    <property type="project" value="InterPro"/>
</dbReference>
<accession>A0A562U046</accession>
<dbReference type="InterPro" id="IPR036388">
    <property type="entry name" value="WH-like_DNA-bd_sf"/>
</dbReference>
<dbReference type="PANTHER" id="PTHR43133">
    <property type="entry name" value="RNA POLYMERASE ECF-TYPE SIGMA FACTO"/>
    <property type="match status" value="1"/>
</dbReference>
<keyword evidence="3" id="KW-0731">Sigma factor</keyword>
<dbReference type="InterPro" id="IPR013324">
    <property type="entry name" value="RNA_pol_sigma_r3/r4-like"/>
</dbReference>
<dbReference type="EMBL" id="VLLI01000007">
    <property type="protein sequence ID" value="TWI99211.1"/>
    <property type="molecule type" value="Genomic_DNA"/>
</dbReference>
<proteinExistence type="inferred from homology"/>
<dbReference type="Proteomes" id="UP000317010">
    <property type="component" value="Unassembled WGS sequence"/>
</dbReference>
<dbReference type="RefSeq" id="WP_144912986.1">
    <property type="nucleotide sequence ID" value="NZ_VLLI01000007.1"/>
</dbReference>
<dbReference type="InterPro" id="IPR013249">
    <property type="entry name" value="RNA_pol_sigma70_r4_t2"/>
</dbReference>
<dbReference type="InterPro" id="IPR007627">
    <property type="entry name" value="RNA_pol_sigma70_r2"/>
</dbReference>
<dbReference type="InterPro" id="IPR013325">
    <property type="entry name" value="RNA_pol_sigma_r2"/>
</dbReference>
<dbReference type="InterPro" id="IPR014284">
    <property type="entry name" value="RNA_pol_sigma-70_dom"/>
</dbReference>
<evidence type="ECO:0000256" key="2">
    <source>
        <dbReference type="ARBA" id="ARBA00023015"/>
    </source>
</evidence>